<sequence length="370" mass="40299">MTSGMPNLDELYQFSLDLFPNEASGLLIIENDALLGEHGWDRAFWVCLDEGQVNDCIALVGHRADSKDDDLASGWEISRLHAKTTGDVKGTEDAEGLARKDGYVYVIGSHFGGKRGPLHPKRGFVARFREAEILHATDEPAADIEVSRPSFVLHRIINDAFAEHGVSLIPLGQSLREAFIEETIEIGRKKRKKWSGLVREGDYPLNIEGITFRPNGSLLVGLRFPMSADGRPIVVEIGNIESLFEGGDARPEVKGFWTLDAVGRGGELAGVRDLTFVGDELHAVTGDVDSAKAGSLLLKDYPGGSGTVSTHWRITLPEGQSSGEVGATRIREFPGLPRVEGIAGTEDGRFFYAVDEDEGVHLRLTRLLVG</sequence>
<organism evidence="1">
    <name type="scientific">uncultured Rubrobacteraceae bacterium</name>
    <dbReference type="NCBI Taxonomy" id="349277"/>
    <lineage>
        <taxon>Bacteria</taxon>
        <taxon>Bacillati</taxon>
        <taxon>Actinomycetota</taxon>
        <taxon>Rubrobacteria</taxon>
        <taxon>Rubrobacterales</taxon>
        <taxon>Rubrobacteraceae</taxon>
        <taxon>environmental samples</taxon>
    </lineage>
</organism>
<dbReference type="AlphaFoldDB" id="A0A6J4RW57"/>
<protein>
    <recommendedName>
        <fullName evidence="2">Phytase-like domain-containing protein</fullName>
    </recommendedName>
</protein>
<evidence type="ECO:0000313" key="1">
    <source>
        <dbReference type="EMBL" id="CAA9476806.1"/>
    </source>
</evidence>
<name>A0A6J4RW57_9ACTN</name>
<dbReference type="SUPFAM" id="SSF50956">
    <property type="entry name" value="Thermostable phytase (3-phytase)"/>
    <property type="match status" value="1"/>
</dbReference>
<proteinExistence type="predicted"/>
<evidence type="ECO:0008006" key="2">
    <source>
        <dbReference type="Google" id="ProtNLM"/>
    </source>
</evidence>
<dbReference type="EMBL" id="CADCVI010000157">
    <property type="protein sequence ID" value="CAA9476806.1"/>
    <property type="molecule type" value="Genomic_DNA"/>
</dbReference>
<accession>A0A6J4RW57</accession>
<gene>
    <name evidence="1" type="ORF">AVDCRST_MAG25-2481</name>
</gene>
<reference evidence="1" key="1">
    <citation type="submission" date="2020-02" db="EMBL/GenBank/DDBJ databases">
        <authorList>
            <person name="Meier V. D."/>
        </authorList>
    </citation>
    <scope>NUCLEOTIDE SEQUENCE</scope>
    <source>
        <strain evidence="1">AVDCRST_MAG25</strain>
    </source>
</reference>